<proteinExistence type="predicted"/>
<accession>A0A6J4URV9</accession>
<dbReference type="EMBL" id="CADCWP010000016">
    <property type="protein sequence ID" value="CAA9556440.1"/>
    <property type="molecule type" value="Genomic_DNA"/>
</dbReference>
<reference evidence="1" key="1">
    <citation type="submission" date="2020-02" db="EMBL/GenBank/DDBJ databases">
        <authorList>
            <person name="Meier V. D."/>
        </authorList>
    </citation>
    <scope>NUCLEOTIDE SEQUENCE</scope>
    <source>
        <strain evidence="1">AVDCRST_MAG86</strain>
    </source>
</reference>
<gene>
    <name evidence="1" type="ORF">AVDCRST_MAG86-238</name>
</gene>
<protein>
    <submittedName>
        <fullName evidence="1">Uncharacterized protein</fullName>
    </submittedName>
</protein>
<name>A0A6J4URV9_9DEIN</name>
<evidence type="ECO:0000313" key="1">
    <source>
        <dbReference type="EMBL" id="CAA9556440.1"/>
    </source>
</evidence>
<sequence length="155" mass="16269">MQFGQDFSLQIAVVQARATGVAGVTAPARRAALAGVTVLSFPVGFCALPGGGVCRGSVVLGFGDNALFRARVLRFGRGFGGYRGCFRGDSRFNVRFLYTVRTPPTALDGLGCRDVGFTAHGARGRFRGFGFGFTHATLGATSAARCRGRLVGDRV</sequence>
<dbReference type="AlphaFoldDB" id="A0A6J4URV9"/>
<organism evidence="1">
    <name type="scientific">uncultured Truepera sp</name>
    <dbReference type="NCBI Taxonomy" id="543023"/>
    <lineage>
        <taxon>Bacteria</taxon>
        <taxon>Thermotogati</taxon>
        <taxon>Deinococcota</taxon>
        <taxon>Deinococci</taxon>
        <taxon>Trueperales</taxon>
        <taxon>Trueperaceae</taxon>
        <taxon>Truepera</taxon>
        <taxon>environmental samples</taxon>
    </lineage>
</organism>